<protein>
    <submittedName>
        <fullName evidence="1">Uncharacterized protein</fullName>
    </submittedName>
</protein>
<keyword evidence="2" id="KW-1185">Reference proteome</keyword>
<dbReference type="EMBL" id="JARBHB010000005">
    <property type="protein sequence ID" value="KAJ8883499.1"/>
    <property type="molecule type" value="Genomic_DNA"/>
</dbReference>
<sequence length="181" mass="20052">MVRNTFRISCDPRCNHFPMPRRTASRIRGVFVSSSPLLSWVWTLKRLLAPCSLLSGDPRENQPTSGIVQHYSHMRKSGRMEWEAGDFHAAPLSCGCADSQKNSSHLKLLLKLFMFSSELSIACEHANRCGSSVDLLPLLLGIVLLLLPISNVELNCPLSVEGTCQTEMTSLILLQDRSQAG</sequence>
<reference evidence="1 2" key="1">
    <citation type="submission" date="2023-02" db="EMBL/GenBank/DDBJ databases">
        <title>LHISI_Scaffold_Assembly.</title>
        <authorList>
            <person name="Stuart O.P."/>
            <person name="Cleave R."/>
            <person name="Magrath M.J.L."/>
            <person name="Mikheyev A.S."/>
        </authorList>
    </citation>
    <scope>NUCLEOTIDE SEQUENCE [LARGE SCALE GENOMIC DNA]</scope>
    <source>
        <strain evidence="1">Daus_M_001</strain>
        <tissue evidence="1">Leg muscle</tissue>
    </source>
</reference>
<dbReference type="Proteomes" id="UP001159363">
    <property type="component" value="Chromosome 4"/>
</dbReference>
<evidence type="ECO:0000313" key="2">
    <source>
        <dbReference type="Proteomes" id="UP001159363"/>
    </source>
</evidence>
<gene>
    <name evidence="1" type="ORF">PR048_015343</name>
</gene>
<evidence type="ECO:0000313" key="1">
    <source>
        <dbReference type="EMBL" id="KAJ8883499.1"/>
    </source>
</evidence>
<proteinExistence type="predicted"/>
<comment type="caution">
    <text evidence="1">The sequence shown here is derived from an EMBL/GenBank/DDBJ whole genome shotgun (WGS) entry which is preliminary data.</text>
</comment>
<organism evidence="1 2">
    <name type="scientific">Dryococelus australis</name>
    <dbReference type="NCBI Taxonomy" id="614101"/>
    <lineage>
        <taxon>Eukaryota</taxon>
        <taxon>Metazoa</taxon>
        <taxon>Ecdysozoa</taxon>
        <taxon>Arthropoda</taxon>
        <taxon>Hexapoda</taxon>
        <taxon>Insecta</taxon>
        <taxon>Pterygota</taxon>
        <taxon>Neoptera</taxon>
        <taxon>Polyneoptera</taxon>
        <taxon>Phasmatodea</taxon>
        <taxon>Verophasmatodea</taxon>
        <taxon>Anareolatae</taxon>
        <taxon>Phasmatidae</taxon>
        <taxon>Eurycanthinae</taxon>
        <taxon>Dryococelus</taxon>
    </lineage>
</organism>
<name>A0ABQ9HGP2_9NEOP</name>
<accession>A0ABQ9HGP2</accession>